<dbReference type="PANTHER" id="PTHR45784">
    <property type="entry name" value="C-TYPE LECTIN DOMAIN FAMILY 20 MEMBER A-RELATED"/>
    <property type="match status" value="1"/>
</dbReference>
<proteinExistence type="predicted"/>
<evidence type="ECO:0000313" key="4">
    <source>
        <dbReference type="Proteomes" id="UP001205998"/>
    </source>
</evidence>
<keyword evidence="4" id="KW-1185">Reference proteome</keyword>
<dbReference type="InterPro" id="IPR016187">
    <property type="entry name" value="CTDL_fold"/>
</dbReference>
<evidence type="ECO:0000313" key="3">
    <source>
        <dbReference type="EMBL" id="KAI5619003.1"/>
    </source>
</evidence>
<keyword evidence="1" id="KW-1015">Disulfide bond</keyword>
<comment type="caution">
    <text evidence="3">The sequence shown here is derived from an EMBL/GenBank/DDBJ whole genome shotgun (WGS) entry which is preliminary data.</text>
</comment>
<reference evidence="3" key="1">
    <citation type="submission" date="2018-07" db="EMBL/GenBank/DDBJ databases">
        <title>Comparative genomics of catfishes provides insights into carnivory and benthic adaptation.</title>
        <authorList>
            <person name="Zhang Y."/>
            <person name="Wang D."/>
            <person name="Peng Z."/>
            <person name="Zheng S."/>
            <person name="Shao F."/>
            <person name="Tao W."/>
        </authorList>
    </citation>
    <scope>NUCLEOTIDE SEQUENCE</scope>
    <source>
        <strain evidence="3">Chongqing</strain>
    </source>
</reference>
<evidence type="ECO:0000259" key="2">
    <source>
        <dbReference type="PROSITE" id="PS50041"/>
    </source>
</evidence>
<organism evidence="3 4">
    <name type="scientific">Silurus asotus</name>
    <name type="common">Amur catfish</name>
    <name type="synonym">Parasilurus asotus</name>
    <dbReference type="NCBI Taxonomy" id="30991"/>
    <lineage>
        <taxon>Eukaryota</taxon>
        <taxon>Metazoa</taxon>
        <taxon>Chordata</taxon>
        <taxon>Craniata</taxon>
        <taxon>Vertebrata</taxon>
        <taxon>Euteleostomi</taxon>
        <taxon>Actinopterygii</taxon>
        <taxon>Neopterygii</taxon>
        <taxon>Teleostei</taxon>
        <taxon>Ostariophysi</taxon>
        <taxon>Siluriformes</taxon>
        <taxon>Siluridae</taxon>
        <taxon>Silurus</taxon>
    </lineage>
</organism>
<feature type="domain" description="C-type lectin" evidence="2">
    <location>
        <begin position="9"/>
        <end position="119"/>
    </location>
</feature>
<feature type="non-terminal residue" evidence="3">
    <location>
        <position position="236"/>
    </location>
</feature>
<dbReference type="EMBL" id="MU551675">
    <property type="protein sequence ID" value="KAI5619003.1"/>
    <property type="molecule type" value="Genomic_DNA"/>
</dbReference>
<dbReference type="Gene3D" id="3.10.100.10">
    <property type="entry name" value="Mannose-Binding Protein A, subunit A"/>
    <property type="match status" value="2"/>
</dbReference>
<dbReference type="InterPro" id="IPR018378">
    <property type="entry name" value="C-type_lectin_CS"/>
</dbReference>
<feature type="non-terminal residue" evidence="3">
    <location>
        <position position="1"/>
    </location>
</feature>
<dbReference type="PROSITE" id="PS50041">
    <property type="entry name" value="C_TYPE_LECTIN_2"/>
    <property type="match status" value="2"/>
</dbReference>
<keyword evidence="3" id="KW-0675">Receptor</keyword>
<accession>A0AAD5FKG1</accession>
<name>A0AAD5FKG1_SILAS</name>
<sequence length="236" mass="27242">FTASVSCKYYLILETKTWTDAQAYCKANHTGLAIIDSNDKMIQLQNEAQRQQFRSSAWIGLYNDVNSWRWTIGNELLGTLNKWGLGEPNNYNGNQECGAIHYVGLLDRACKETLYFICFDGRNLANYSYVFVSNVKTWYDAQSYCRLHHTELASTRNASEYTTVYNIVTSSTKNMTWIGLFRDSWKWTDHTNFSSISWMNGYPLNILRNENCGYLNNTKVSDAQCSDLMSFYCYTG</sequence>
<protein>
    <submittedName>
        <fullName evidence="3">Secretory phospholipase A2 receptor-like isoform X1</fullName>
    </submittedName>
</protein>
<feature type="domain" description="C-type lectin" evidence="2">
    <location>
        <begin position="124"/>
        <end position="234"/>
    </location>
</feature>
<evidence type="ECO:0000256" key="1">
    <source>
        <dbReference type="ARBA" id="ARBA00023157"/>
    </source>
</evidence>
<dbReference type="SUPFAM" id="SSF56436">
    <property type="entry name" value="C-type lectin-like"/>
    <property type="match status" value="2"/>
</dbReference>
<gene>
    <name evidence="3" type="ORF">C0J50_21437</name>
</gene>
<dbReference type="InterPro" id="IPR001304">
    <property type="entry name" value="C-type_lectin-like"/>
</dbReference>
<dbReference type="AlphaFoldDB" id="A0AAD5FKG1"/>
<dbReference type="Pfam" id="PF00059">
    <property type="entry name" value="Lectin_C"/>
    <property type="match status" value="2"/>
</dbReference>
<dbReference type="InterPro" id="IPR016186">
    <property type="entry name" value="C-type_lectin-like/link_sf"/>
</dbReference>
<dbReference type="PANTHER" id="PTHR45784:SF5">
    <property type="entry name" value="C-TYPE LECTIN DOMAIN FAMILY 20 MEMBER A-RELATED"/>
    <property type="match status" value="1"/>
</dbReference>
<dbReference type="Proteomes" id="UP001205998">
    <property type="component" value="Unassembled WGS sequence"/>
</dbReference>
<dbReference type="SMART" id="SM00034">
    <property type="entry name" value="CLECT"/>
    <property type="match status" value="2"/>
</dbReference>
<dbReference type="PROSITE" id="PS00615">
    <property type="entry name" value="C_TYPE_LECTIN_1"/>
    <property type="match status" value="1"/>
</dbReference>